<sequence>MHDADRLRAQDAPDFEHLLDRALRSEEIREAVRRTDGALNVEQLRTRALQARAALVATAVPEYRDYLQLRAAAAEARPSSPAVPATAAASGLLPALGVLVPALSATAAVLFLVLGLGLRALGLPSGFADELVDAGLTAAGVAVATTSAGLLWMLIAAARNRSAAGADGPGEAGTPLAEAYEAWQQALLERGVLPFLLGLLDDPGRTREPFGD</sequence>
<evidence type="ECO:0008006" key="4">
    <source>
        <dbReference type="Google" id="ProtNLM"/>
    </source>
</evidence>
<keyword evidence="1" id="KW-0812">Transmembrane</keyword>
<organism evidence="2 3">
    <name type="scientific">Streptomyces lydicus</name>
    <dbReference type="NCBI Taxonomy" id="47763"/>
    <lineage>
        <taxon>Bacteria</taxon>
        <taxon>Bacillati</taxon>
        <taxon>Actinomycetota</taxon>
        <taxon>Actinomycetes</taxon>
        <taxon>Kitasatosporales</taxon>
        <taxon>Streptomycetaceae</taxon>
        <taxon>Streptomyces</taxon>
    </lineage>
</organism>
<evidence type="ECO:0000256" key="1">
    <source>
        <dbReference type="SAM" id="Phobius"/>
    </source>
</evidence>
<dbReference type="RefSeq" id="WP_069569679.1">
    <property type="nucleotide sequence ID" value="NZ_CP017157.1"/>
</dbReference>
<reference evidence="2 3" key="1">
    <citation type="submission" date="2016-09" db="EMBL/GenBank/DDBJ databases">
        <title>Complete genome sequencing of Streptomyces lydicus 103 and metabolic pathways analysis of antibiotic biosynthesis.</title>
        <authorList>
            <person name="Jia N."/>
            <person name="Ding M.-Z."/>
            <person name="Gao F."/>
            <person name="Yuan Y.-J."/>
        </authorList>
    </citation>
    <scope>NUCLEOTIDE SEQUENCE [LARGE SCALE GENOMIC DNA]</scope>
    <source>
        <strain evidence="2 3">103</strain>
    </source>
</reference>
<feature type="transmembrane region" description="Helical" evidence="1">
    <location>
        <begin position="92"/>
        <end position="114"/>
    </location>
</feature>
<name>A0A1D7VL96_9ACTN</name>
<dbReference type="Proteomes" id="UP000094094">
    <property type="component" value="Chromosome"/>
</dbReference>
<dbReference type="KEGG" id="slc:SL103_15800"/>
<dbReference type="AlphaFoldDB" id="A0A1D7VL96"/>
<keyword evidence="3" id="KW-1185">Reference proteome</keyword>
<dbReference type="OrthoDB" id="4239402at2"/>
<feature type="transmembrane region" description="Helical" evidence="1">
    <location>
        <begin position="134"/>
        <end position="155"/>
    </location>
</feature>
<keyword evidence="1" id="KW-0472">Membrane</keyword>
<evidence type="ECO:0000313" key="2">
    <source>
        <dbReference type="EMBL" id="AOP47533.1"/>
    </source>
</evidence>
<dbReference type="EMBL" id="CP017157">
    <property type="protein sequence ID" value="AOP47533.1"/>
    <property type="molecule type" value="Genomic_DNA"/>
</dbReference>
<gene>
    <name evidence="2" type="ORF">SL103_15800</name>
</gene>
<protein>
    <recommendedName>
        <fullName evidence="4">Transmembrane protein</fullName>
    </recommendedName>
</protein>
<evidence type="ECO:0000313" key="3">
    <source>
        <dbReference type="Proteomes" id="UP000094094"/>
    </source>
</evidence>
<accession>A0A1D7VL96</accession>
<keyword evidence="1" id="KW-1133">Transmembrane helix</keyword>
<proteinExistence type="predicted"/>